<reference evidence="2 3" key="1">
    <citation type="journal article" date="2021" name="Elife">
        <title>Chloroplast acquisition without the gene transfer in kleptoplastic sea slugs, Plakobranchus ocellatus.</title>
        <authorList>
            <person name="Maeda T."/>
            <person name="Takahashi S."/>
            <person name="Yoshida T."/>
            <person name="Shimamura S."/>
            <person name="Takaki Y."/>
            <person name="Nagai Y."/>
            <person name="Toyoda A."/>
            <person name="Suzuki Y."/>
            <person name="Arimoto A."/>
            <person name="Ishii H."/>
            <person name="Satoh N."/>
            <person name="Nishiyama T."/>
            <person name="Hasebe M."/>
            <person name="Maruyama T."/>
            <person name="Minagawa J."/>
            <person name="Obokata J."/>
            <person name="Shigenobu S."/>
        </authorList>
    </citation>
    <scope>NUCLEOTIDE SEQUENCE [LARGE SCALE GENOMIC DNA]</scope>
</reference>
<dbReference type="EMBL" id="BLXT01003727">
    <property type="protein sequence ID" value="GFO03495.1"/>
    <property type="molecule type" value="Genomic_DNA"/>
</dbReference>
<feature type="chain" id="PRO_5043932374" evidence="1">
    <location>
        <begin position="19"/>
        <end position="87"/>
    </location>
</feature>
<proteinExistence type="predicted"/>
<feature type="signal peptide" evidence="1">
    <location>
        <begin position="1"/>
        <end position="18"/>
    </location>
</feature>
<evidence type="ECO:0000313" key="3">
    <source>
        <dbReference type="Proteomes" id="UP000735302"/>
    </source>
</evidence>
<keyword evidence="3" id="KW-1185">Reference proteome</keyword>
<evidence type="ECO:0000313" key="2">
    <source>
        <dbReference type="EMBL" id="GFO03495.1"/>
    </source>
</evidence>
<gene>
    <name evidence="2" type="ORF">PoB_003000000</name>
</gene>
<dbReference type="AlphaFoldDB" id="A0AAV4A9M3"/>
<dbReference type="Proteomes" id="UP000735302">
    <property type="component" value="Unassembled WGS sequence"/>
</dbReference>
<protein>
    <submittedName>
        <fullName evidence="2">Uncharacterized protein</fullName>
    </submittedName>
</protein>
<sequence>MMMMTELMVSLILQAGQPAASPIKLDRDLAEDNNEAFSDKSLLDTLTTLDIGQSETNNFRKKQFVHSPLRLRLNTIAPYFFNKRPRI</sequence>
<name>A0AAV4A9M3_9GAST</name>
<comment type="caution">
    <text evidence="2">The sequence shown here is derived from an EMBL/GenBank/DDBJ whole genome shotgun (WGS) entry which is preliminary data.</text>
</comment>
<organism evidence="2 3">
    <name type="scientific">Plakobranchus ocellatus</name>
    <dbReference type="NCBI Taxonomy" id="259542"/>
    <lineage>
        <taxon>Eukaryota</taxon>
        <taxon>Metazoa</taxon>
        <taxon>Spiralia</taxon>
        <taxon>Lophotrochozoa</taxon>
        <taxon>Mollusca</taxon>
        <taxon>Gastropoda</taxon>
        <taxon>Heterobranchia</taxon>
        <taxon>Euthyneura</taxon>
        <taxon>Panpulmonata</taxon>
        <taxon>Sacoglossa</taxon>
        <taxon>Placobranchoidea</taxon>
        <taxon>Plakobranchidae</taxon>
        <taxon>Plakobranchus</taxon>
    </lineage>
</organism>
<accession>A0AAV4A9M3</accession>
<keyword evidence="1" id="KW-0732">Signal</keyword>
<evidence type="ECO:0000256" key="1">
    <source>
        <dbReference type="SAM" id="SignalP"/>
    </source>
</evidence>